<sequence>MRLMEEAQKVLASALEAENGRYAELLLHDGPLRQSLIGLRQGTELAAHNSPPAASMYVITGGVDIVGAEADSLDEGDMKILTHVRHGVFAREDSVFLLTTVTGIAERESHDERKSEEQGSH</sequence>
<evidence type="ECO:0000313" key="1">
    <source>
        <dbReference type="EMBL" id="AZQ76102.1"/>
    </source>
</evidence>
<dbReference type="OrthoDB" id="5190473at2"/>
<dbReference type="EMBL" id="CP034593">
    <property type="protein sequence ID" value="AZQ76102.1"/>
    <property type="molecule type" value="Genomic_DNA"/>
</dbReference>
<protein>
    <submittedName>
        <fullName evidence="1">Cupin</fullName>
    </submittedName>
</protein>
<dbReference type="AlphaFoldDB" id="A0A3S9PUV9"/>
<proteinExistence type="predicted"/>
<name>A0A3S9PUV9_9ACTO</name>
<dbReference type="KEGG" id="flh:EJ997_00945"/>
<dbReference type="InterPro" id="IPR014710">
    <property type="entry name" value="RmlC-like_jellyroll"/>
</dbReference>
<organism evidence="1 2">
    <name type="scientific">Flaviflexus ciconiae</name>
    <dbReference type="NCBI Taxonomy" id="2496867"/>
    <lineage>
        <taxon>Bacteria</taxon>
        <taxon>Bacillati</taxon>
        <taxon>Actinomycetota</taxon>
        <taxon>Actinomycetes</taxon>
        <taxon>Actinomycetales</taxon>
        <taxon>Actinomycetaceae</taxon>
        <taxon>Flaviflexus</taxon>
    </lineage>
</organism>
<keyword evidence="2" id="KW-1185">Reference proteome</keyword>
<accession>A0A3S9PUV9</accession>
<reference evidence="1 2" key="1">
    <citation type="submission" date="2018-12" db="EMBL/GenBank/DDBJ databases">
        <title>Complete genome sequence of Flaviflexus sp. H23T48.</title>
        <authorList>
            <person name="Bae J.-W."/>
            <person name="Lee J.-Y."/>
        </authorList>
    </citation>
    <scope>NUCLEOTIDE SEQUENCE [LARGE SCALE GENOMIC DNA]</scope>
    <source>
        <strain evidence="1 2">H23T48</strain>
    </source>
</reference>
<evidence type="ECO:0000313" key="2">
    <source>
        <dbReference type="Proteomes" id="UP000280344"/>
    </source>
</evidence>
<gene>
    <name evidence="1" type="ORF">EJ997_00945</name>
</gene>
<dbReference type="Proteomes" id="UP000280344">
    <property type="component" value="Chromosome"/>
</dbReference>
<dbReference type="Gene3D" id="2.60.120.10">
    <property type="entry name" value="Jelly Rolls"/>
    <property type="match status" value="1"/>
</dbReference>